<proteinExistence type="predicted"/>
<keyword evidence="3" id="KW-1185">Reference proteome</keyword>
<evidence type="ECO:0000313" key="3">
    <source>
        <dbReference type="Proteomes" id="UP000129592"/>
    </source>
</evidence>
<evidence type="ECO:0000313" key="2">
    <source>
        <dbReference type="EMBL" id="AFP93549.1"/>
    </source>
</evidence>
<dbReference type="GeneID" id="13466453"/>
<gene>
    <name evidence="2" type="primary">Z</name>
</gene>
<dbReference type="Proteomes" id="UP000129592">
    <property type="component" value="Genome"/>
</dbReference>
<accession>J7H5K5</accession>
<protein>
    <submittedName>
        <fullName evidence="2">Z protein</fullName>
    </submittedName>
</protein>
<reference evidence="2 3" key="1">
    <citation type="journal article" date="2012" name="MBio">
        <title>Identification, characterization, and in vitro culture of highly divergent arenaviruses from bosysa constrictors and annulated tree boas: candidate etiological agents for snake inclusion body disease.</title>
        <authorList>
            <person name="Stenglein M.D."/>
            <person name="Sanders C."/>
            <person name="Kistler A.L."/>
            <person name="Ruby J.G."/>
            <person name="Franco J.Y."/>
            <person name="Reavill D.R."/>
            <person name="Dunker F."/>
            <person name="Derisi J.L."/>
        </authorList>
    </citation>
    <scope>NUCLEOTIDE SEQUENCE [LARGE SCALE GENOMIC DNA]</scope>
    <source>
        <strain evidence="2">ATB</strain>
    </source>
</reference>
<sequence length="115" mass="12554">MSMCINGTNSIGISNEVVLSLTLISSLTTLILLIINTITMFGLKALTLKKRLSFCTACGKNSSLVKLPCKHKCCIQCPLANLKCPICYEPCLWCEKADGSLESLSLMKKNLQELP</sequence>
<dbReference type="KEGG" id="vg:13466453"/>
<organism evidence="2 3">
    <name type="scientific">CAS virus</name>
    <dbReference type="NCBI Taxonomy" id="1223561"/>
    <lineage>
        <taxon>Viruses</taxon>
        <taxon>Riboviria</taxon>
        <taxon>Orthornavirae</taxon>
        <taxon>Negarnaviricota</taxon>
        <taxon>Polyploviricotina</taxon>
        <taxon>Bunyaviricetes</taxon>
        <taxon>Hareavirales</taxon>
        <taxon>Arenaviridae</taxon>
        <taxon>Reptarenavirus</taxon>
        <taxon>Reptarenavirus californiae</taxon>
    </lineage>
</organism>
<keyword evidence="1" id="KW-0812">Transmembrane</keyword>
<dbReference type="RefSeq" id="YP_006590092.1">
    <property type="nucleotide sequence ID" value="NC_018484.1"/>
</dbReference>
<keyword evidence="1" id="KW-0472">Membrane</keyword>
<evidence type="ECO:0000256" key="1">
    <source>
        <dbReference type="SAM" id="Phobius"/>
    </source>
</evidence>
<feature type="transmembrane region" description="Helical" evidence="1">
    <location>
        <begin position="17"/>
        <end position="43"/>
    </location>
</feature>
<dbReference type="OrthoDB" id="17576at10239"/>
<keyword evidence="1" id="KW-1133">Transmembrane helix</keyword>
<name>J7H5K5_9VIRU</name>
<dbReference type="EMBL" id="JQ717261">
    <property type="protein sequence ID" value="AFP93549.1"/>
    <property type="molecule type" value="Genomic_RNA"/>
</dbReference>